<sequence>MEAVGLAASIIAITQLSSKLLSITYNYISNFQKAPRDIKNLASELHALVGVLDNLKDYLDANPSSPALQKLAGNGGPIEVFTEEMNALHRKFSAIDSSKLTAKLGWPLKDKDITQTLSSVERHKTVFIFAMNVDQL</sequence>
<organism evidence="2 3">
    <name type="scientific">Morchella conica CCBAS932</name>
    <dbReference type="NCBI Taxonomy" id="1392247"/>
    <lineage>
        <taxon>Eukaryota</taxon>
        <taxon>Fungi</taxon>
        <taxon>Dikarya</taxon>
        <taxon>Ascomycota</taxon>
        <taxon>Pezizomycotina</taxon>
        <taxon>Pezizomycetes</taxon>
        <taxon>Pezizales</taxon>
        <taxon>Morchellaceae</taxon>
        <taxon>Morchella</taxon>
    </lineage>
</organism>
<gene>
    <name evidence="2" type="ORF">P167DRAFT_491423</name>
</gene>
<dbReference type="InParanoid" id="A0A3N4KWL7"/>
<reference evidence="2 3" key="1">
    <citation type="journal article" date="2018" name="Nat. Ecol. Evol.">
        <title>Pezizomycetes genomes reveal the molecular basis of ectomycorrhizal truffle lifestyle.</title>
        <authorList>
            <person name="Murat C."/>
            <person name="Payen T."/>
            <person name="Noel B."/>
            <person name="Kuo A."/>
            <person name="Morin E."/>
            <person name="Chen J."/>
            <person name="Kohler A."/>
            <person name="Krizsan K."/>
            <person name="Balestrini R."/>
            <person name="Da Silva C."/>
            <person name="Montanini B."/>
            <person name="Hainaut M."/>
            <person name="Levati E."/>
            <person name="Barry K.W."/>
            <person name="Belfiori B."/>
            <person name="Cichocki N."/>
            <person name="Clum A."/>
            <person name="Dockter R.B."/>
            <person name="Fauchery L."/>
            <person name="Guy J."/>
            <person name="Iotti M."/>
            <person name="Le Tacon F."/>
            <person name="Lindquist E.A."/>
            <person name="Lipzen A."/>
            <person name="Malagnac F."/>
            <person name="Mello A."/>
            <person name="Molinier V."/>
            <person name="Miyauchi S."/>
            <person name="Poulain J."/>
            <person name="Riccioni C."/>
            <person name="Rubini A."/>
            <person name="Sitrit Y."/>
            <person name="Splivallo R."/>
            <person name="Traeger S."/>
            <person name="Wang M."/>
            <person name="Zifcakova L."/>
            <person name="Wipf D."/>
            <person name="Zambonelli A."/>
            <person name="Paolocci F."/>
            <person name="Nowrousian M."/>
            <person name="Ottonello S."/>
            <person name="Baldrian P."/>
            <person name="Spatafora J.W."/>
            <person name="Henrissat B."/>
            <person name="Nagy L.G."/>
            <person name="Aury J.M."/>
            <person name="Wincker P."/>
            <person name="Grigoriev I.V."/>
            <person name="Bonfante P."/>
            <person name="Martin F.M."/>
        </authorList>
    </citation>
    <scope>NUCLEOTIDE SEQUENCE [LARGE SCALE GENOMIC DNA]</scope>
    <source>
        <strain evidence="2 3">CCBAS932</strain>
    </source>
</reference>
<dbReference type="InterPro" id="IPR031348">
    <property type="entry name" value="PigL_N"/>
</dbReference>
<dbReference type="AlphaFoldDB" id="A0A3N4KWL7"/>
<evidence type="ECO:0000313" key="3">
    <source>
        <dbReference type="Proteomes" id="UP000277580"/>
    </source>
</evidence>
<dbReference type="Proteomes" id="UP000277580">
    <property type="component" value="Unassembled WGS sequence"/>
</dbReference>
<evidence type="ECO:0000313" key="2">
    <source>
        <dbReference type="EMBL" id="RPB10185.1"/>
    </source>
</evidence>
<dbReference type="OrthoDB" id="195446at2759"/>
<keyword evidence="3" id="KW-1185">Reference proteome</keyword>
<protein>
    <recommendedName>
        <fullName evidence="1">Azaphilone pigments biosynthesis cluster protein L N-terminal domain-containing protein</fullName>
    </recommendedName>
</protein>
<accession>A0A3N4KWL7</accession>
<name>A0A3N4KWL7_9PEZI</name>
<dbReference type="EMBL" id="ML119145">
    <property type="protein sequence ID" value="RPB10185.1"/>
    <property type="molecule type" value="Genomic_DNA"/>
</dbReference>
<evidence type="ECO:0000259" key="1">
    <source>
        <dbReference type="Pfam" id="PF17111"/>
    </source>
</evidence>
<feature type="domain" description="Azaphilone pigments biosynthesis cluster protein L N-terminal" evidence="1">
    <location>
        <begin position="1"/>
        <end position="72"/>
    </location>
</feature>
<proteinExistence type="predicted"/>
<dbReference type="Pfam" id="PF17111">
    <property type="entry name" value="PigL_N"/>
    <property type="match status" value="1"/>
</dbReference>